<accession>A0A8H7EDT5</accession>
<comment type="caution">
    <text evidence="1">The sequence shown here is derived from an EMBL/GenBank/DDBJ whole genome shotgun (WGS) entry which is preliminary data.</text>
</comment>
<reference evidence="1" key="2">
    <citation type="submission" date="2020-08" db="EMBL/GenBank/DDBJ databases">
        <title>Draft Genome Sequence of Cumin Blight Pathogen Alternaria burnsii.</title>
        <authorList>
            <person name="Feng Z."/>
        </authorList>
    </citation>
    <scope>NUCLEOTIDE SEQUENCE</scope>
    <source>
        <strain evidence="1">CBS107.38</strain>
    </source>
</reference>
<sequence>MLGTPEVSALVKELEDQYYMASWGARNISHAFKKSVARVSVSDYRTVCSPLKQEVQPEDVVDLKEKDWAEMDDHDYDGDYIASTDPIHPVSTDYSHPLDDDDGSWIFNHFSSEELEASNDEGVVPDFDQTGWSWNNDNSENSIPILRSQEENHTLKIDKEDLTAWGPGAEAPHMSVDISMNGLIMREKLEKEQIELTIEAFWTVVNDSTINTDHQPQKTMEDLSILLCDLDITTRASNSPSSPSTPTELPSQWVDGSSEIHTLTTIPASSPSPPTKLSSFNSTRTAYNRQRKLLEQRLQEDADKTKYYSDLLLISRWEARAFEGPEGRFIPDPPMVSVHEDSKRAIPGRNGQPKRADDGCFEFQEFHVLSS</sequence>
<keyword evidence="2" id="KW-1185">Reference proteome</keyword>
<gene>
    <name evidence="1" type="ORF">GT037_009759</name>
</gene>
<dbReference type="OrthoDB" id="3933435at2759"/>
<dbReference type="GeneID" id="62207984"/>
<organism evidence="1 2">
    <name type="scientific">Alternaria burnsii</name>
    <dbReference type="NCBI Taxonomy" id="1187904"/>
    <lineage>
        <taxon>Eukaryota</taxon>
        <taxon>Fungi</taxon>
        <taxon>Dikarya</taxon>
        <taxon>Ascomycota</taxon>
        <taxon>Pezizomycotina</taxon>
        <taxon>Dothideomycetes</taxon>
        <taxon>Pleosporomycetidae</taxon>
        <taxon>Pleosporales</taxon>
        <taxon>Pleosporineae</taxon>
        <taxon>Pleosporaceae</taxon>
        <taxon>Alternaria</taxon>
        <taxon>Alternaria sect. Alternaria</taxon>
    </lineage>
</organism>
<dbReference type="AlphaFoldDB" id="A0A8H7EDT5"/>
<dbReference type="RefSeq" id="XP_038782607.1">
    <property type="nucleotide sequence ID" value="XM_038934806.1"/>
</dbReference>
<evidence type="ECO:0000313" key="2">
    <source>
        <dbReference type="Proteomes" id="UP000596902"/>
    </source>
</evidence>
<reference evidence="1" key="1">
    <citation type="submission" date="2020-01" db="EMBL/GenBank/DDBJ databases">
        <authorList>
            <person name="Feng Z.H.Z."/>
        </authorList>
    </citation>
    <scope>NUCLEOTIDE SEQUENCE</scope>
    <source>
        <strain evidence="1">CBS107.38</strain>
    </source>
</reference>
<protein>
    <submittedName>
        <fullName evidence="1">Uncharacterized protein</fullName>
    </submittedName>
</protein>
<dbReference type="Proteomes" id="UP000596902">
    <property type="component" value="Unassembled WGS sequence"/>
</dbReference>
<name>A0A8H7EDT5_9PLEO</name>
<proteinExistence type="predicted"/>
<dbReference type="EMBL" id="JAAABM010000017">
    <property type="protein sequence ID" value="KAF7672249.1"/>
    <property type="molecule type" value="Genomic_DNA"/>
</dbReference>
<evidence type="ECO:0000313" key="1">
    <source>
        <dbReference type="EMBL" id="KAF7672249.1"/>
    </source>
</evidence>